<dbReference type="PANTHER" id="PTHR37419">
    <property type="entry name" value="SERINE/THREONINE-PROTEIN KINASE TOXIN HIPA"/>
    <property type="match status" value="1"/>
</dbReference>
<evidence type="ECO:0000256" key="3">
    <source>
        <dbReference type="ARBA" id="ARBA00022777"/>
    </source>
</evidence>
<dbReference type="InterPro" id="IPR052028">
    <property type="entry name" value="HipA_Ser/Thr_kinase"/>
</dbReference>
<comment type="similarity">
    <text evidence="1">Belongs to the HipA Ser/Thr kinase family.</text>
</comment>
<protein>
    <submittedName>
        <fullName evidence="5">Serine/threonine-protein kinase HipA</fullName>
    </submittedName>
</protein>
<dbReference type="OrthoDB" id="9805913at2"/>
<dbReference type="InterPro" id="IPR016869">
    <property type="entry name" value="UCP028135_HipA-like"/>
</dbReference>
<dbReference type="PANTHER" id="PTHR37419:SF8">
    <property type="entry name" value="TOXIN YJJJ"/>
    <property type="match status" value="1"/>
</dbReference>
<dbReference type="GO" id="GO:0005829">
    <property type="term" value="C:cytosol"/>
    <property type="evidence" value="ECO:0007669"/>
    <property type="project" value="TreeGrafter"/>
</dbReference>
<accession>A0A4R6U3B3</accession>
<comment type="caution">
    <text evidence="5">The sequence shown here is derived from an EMBL/GenBank/DDBJ whole genome shotgun (WGS) entry which is preliminary data.</text>
</comment>
<keyword evidence="6" id="KW-1185">Reference proteome</keyword>
<proteinExistence type="inferred from homology"/>
<sequence>MQPLTLQLYHQGVWHDAARLSVQQPELGLAGRCNLAYQSDYLVEHLEALQTRLGLAVSANYPLSWDAWHLEHAPAFLLDILPAGAARRFLLARLATQRPQDIHLDLYLLSRYTAAPIGNLRIKEAVQEPVAHAGFSRQDVVQREASFLEYAYELGAAIGGATGAGGEAPKLLLTEDTQGRLHPDAALEDTQAVQHWFVKFARNKASARDQDILRSEYCYYQAVSQIGLNTVTTQGMTLEEAHKPSLWMHRFDRAVTAAGVQRRAVESMYSLAQVNQPGAYMQHTDALKCLVELWRSAGQQDQVDELVFEYLRRDLLNQILGNSDNHGRNLAVLRTESGIELAPIYDLAPMVMDDEGITRTTKWPKPVEQGGQVDWLAACQLAGDWTDTEQLYQRLRHAAQEFLALPDLLTDLGLPLVTMNHPRIALAQLPKRLTDWGLL</sequence>
<dbReference type="RefSeq" id="WP_101496854.1">
    <property type="nucleotide sequence ID" value="NZ_LNJZ01000007.1"/>
</dbReference>
<dbReference type="Pfam" id="PF07804">
    <property type="entry name" value="HipA_C"/>
    <property type="match status" value="1"/>
</dbReference>
<dbReference type="GO" id="GO:0004674">
    <property type="term" value="F:protein serine/threonine kinase activity"/>
    <property type="evidence" value="ECO:0007669"/>
    <property type="project" value="TreeGrafter"/>
</dbReference>
<keyword evidence="3 5" id="KW-0418">Kinase</keyword>
<evidence type="ECO:0000256" key="2">
    <source>
        <dbReference type="ARBA" id="ARBA00022679"/>
    </source>
</evidence>
<organism evidence="5 6">
    <name type="scientific">Thiopseudomonas denitrificans</name>
    <dbReference type="NCBI Taxonomy" id="1501432"/>
    <lineage>
        <taxon>Bacteria</taxon>
        <taxon>Pseudomonadati</taxon>
        <taxon>Pseudomonadota</taxon>
        <taxon>Gammaproteobacteria</taxon>
        <taxon>Pseudomonadales</taxon>
        <taxon>Pseudomonadaceae</taxon>
        <taxon>Thiopseudomonas</taxon>
    </lineage>
</organism>
<dbReference type="AlphaFoldDB" id="A0A4R6U3B3"/>
<feature type="domain" description="HipA-like C-terminal" evidence="4">
    <location>
        <begin position="163"/>
        <end position="380"/>
    </location>
</feature>
<name>A0A4R6U3B3_9GAMM</name>
<evidence type="ECO:0000256" key="1">
    <source>
        <dbReference type="ARBA" id="ARBA00010164"/>
    </source>
</evidence>
<evidence type="ECO:0000313" key="6">
    <source>
        <dbReference type="Proteomes" id="UP000294575"/>
    </source>
</evidence>
<evidence type="ECO:0000313" key="5">
    <source>
        <dbReference type="EMBL" id="TDQ40156.1"/>
    </source>
</evidence>
<dbReference type="PIRSF" id="PIRSF028135">
    <property type="entry name" value="UCP028135_HipA-like"/>
    <property type="match status" value="1"/>
</dbReference>
<dbReference type="Proteomes" id="UP000294575">
    <property type="component" value="Unassembled WGS sequence"/>
</dbReference>
<dbReference type="InterPro" id="IPR012893">
    <property type="entry name" value="HipA-like_C"/>
</dbReference>
<keyword evidence="2" id="KW-0808">Transferase</keyword>
<gene>
    <name evidence="5" type="ORF">DFQ45_101291</name>
</gene>
<evidence type="ECO:0000259" key="4">
    <source>
        <dbReference type="Pfam" id="PF07804"/>
    </source>
</evidence>
<reference evidence="5 6" key="1">
    <citation type="submission" date="2019-03" db="EMBL/GenBank/DDBJ databases">
        <title>Genomic Encyclopedia of Type Strains, Phase IV (KMG-IV): sequencing the most valuable type-strain genomes for metagenomic binning, comparative biology and taxonomic classification.</title>
        <authorList>
            <person name="Goeker M."/>
        </authorList>
    </citation>
    <scope>NUCLEOTIDE SEQUENCE [LARGE SCALE GENOMIC DNA]</scope>
    <source>
        <strain evidence="5 6">DSM 28679</strain>
    </source>
</reference>
<dbReference type="EMBL" id="SNYK01000001">
    <property type="protein sequence ID" value="TDQ40156.1"/>
    <property type="molecule type" value="Genomic_DNA"/>
</dbReference>